<proteinExistence type="predicted"/>
<dbReference type="EMBL" id="CP138858">
    <property type="protein sequence ID" value="WPJ97308.1"/>
    <property type="molecule type" value="Genomic_DNA"/>
</dbReference>
<evidence type="ECO:0000313" key="2">
    <source>
        <dbReference type="Proteomes" id="UP001324993"/>
    </source>
</evidence>
<sequence>MPYTTTWRSNGIIWTYTGVLTGEDLLNSNFEIFGDERFDDIRYQIVDLTAVEKVEVTQNHMRKVAHLDMAAARSNPRVKIAVITTSTDGKLLSDTYDQYIEGKSPWSTQIFPTLAQAEDWVKTEIEE</sequence>
<protein>
    <recommendedName>
        <fullName evidence="3">STAS/SEC14 domain-containing protein</fullName>
    </recommendedName>
</protein>
<evidence type="ECO:0008006" key="3">
    <source>
        <dbReference type="Google" id="ProtNLM"/>
    </source>
</evidence>
<dbReference type="Proteomes" id="UP001324993">
    <property type="component" value="Chromosome"/>
</dbReference>
<dbReference type="RefSeq" id="WP_319834153.1">
    <property type="nucleotide sequence ID" value="NZ_CP138858.1"/>
</dbReference>
<organism evidence="1 2">
    <name type="scientific">Coraliomargarita algicola</name>
    <dbReference type="NCBI Taxonomy" id="3092156"/>
    <lineage>
        <taxon>Bacteria</taxon>
        <taxon>Pseudomonadati</taxon>
        <taxon>Verrucomicrobiota</taxon>
        <taxon>Opitutia</taxon>
        <taxon>Puniceicoccales</taxon>
        <taxon>Coraliomargaritaceae</taxon>
        <taxon>Coraliomargarita</taxon>
    </lineage>
</organism>
<keyword evidence="2" id="KW-1185">Reference proteome</keyword>
<name>A0ABZ0RPH6_9BACT</name>
<accession>A0ABZ0RPH6</accession>
<gene>
    <name evidence="1" type="ORF">SH580_06255</name>
</gene>
<evidence type="ECO:0000313" key="1">
    <source>
        <dbReference type="EMBL" id="WPJ97308.1"/>
    </source>
</evidence>
<reference evidence="1 2" key="1">
    <citation type="submission" date="2023-11" db="EMBL/GenBank/DDBJ databases">
        <title>Coraliomargarita sp. nov., isolated from marine algae.</title>
        <authorList>
            <person name="Lee J.K."/>
            <person name="Baek J.H."/>
            <person name="Kim J.M."/>
            <person name="Choi D.G."/>
            <person name="Jeon C.O."/>
        </authorList>
    </citation>
    <scope>NUCLEOTIDE SEQUENCE [LARGE SCALE GENOMIC DNA]</scope>
    <source>
        <strain evidence="1 2">J2-16</strain>
    </source>
</reference>